<dbReference type="InterPro" id="IPR023631">
    <property type="entry name" value="Amidase_dom"/>
</dbReference>
<gene>
    <name evidence="2" type="ORF">UFOPK3610_00497</name>
</gene>
<dbReference type="GO" id="GO:0003824">
    <property type="term" value="F:catalytic activity"/>
    <property type="evidence" value="ECO:0007669"/>
    <property type="project" value="InterPro"/>
</dbReference>
<dbReference type="SUPFAM" id="SSF75304">
    <property type="entry name" value="Amidase signature (AS) enzymes"/>
    <property type="match status" value="1"/>
</dbReference>
<dbReference type="EMBL" id="CAFBMR010000011">
    <property type="protein sequence ID" value="CAB4906931.1"/>
    <property type="molecule type" value="Genomic_DNA"/>
</dbReference>
<feature type="domain" description="Amidase" evidence="1">
    <location>
        <begin position="54"/>
        <end position="438"/>
    </location>
</feature>
<proteinExistence type="predicted"/>
<evidence type="ECO:0000313" key="2">
    <source>
        <dbReference type="EMBL" id="CAB4906931.1"/>
    </source>
</evidence>
<accession>A0A6J7GET4</accession>
<sequence length="460" mass="49017">MADDALGTDDAVGLLLRLKSREVSAAELRAAARTRLAEVNPRLNAVVCEVGDEGDLSGPFAGLPSVIKDNEDIAGYPTLHGSWAVSDRPVEADSAFVAQFRALGLAPIAKTTLPEFGLTASTETSRFGATRNPWNTDYSVGGSSGGSAALVAAGVVPIGHANDGGGSIRIPAAACGLVGLKSTRGRIVDSPDLDKLPIKLPVQGVLTRSVRDTALYYAQAEKAYANPDLAAIGLVESASSERLRIGMIRGGIRGLTVDTETTSALMSTALLLGRMGHHVDETVMPFADKFGNDFLRYWAMLAFTLRYGGSRVFGQGFDGTKTEPITKGLARMFTTQAERMPISIRRLRKAATDPDPMFENFDLVLTPVMGYPAPEIGYLGPDVDFRTHMVRLLQFSSFTPAQNVTGSPGISLPLGRTRDGRPIGIQLSAPRGHEARLLQVAYELEEAAPWQTHAPLATAR</sequence>
<organism evidence="2">
    <name type="scientific">freshwater metagenome</name>
    <dbReference type="NCBI Taxonomy" id="449393"/>
    <lineage>
        <taxon>unclassified sequences</taxon>
        <taxon>metagenomes</taxon>
        <taxon>ecological metagenomes</taxon>
    </lineage>
</organism>
<dbReference type="Gene3D" id="3.90.1300.10">
    <property type="entry name" value="Amidase signature (AS) domain"/>
    <property type="match status" value="1"/>
</dbReference>
<dbReference type="PANTHER" id="PTHR11895:SF7">
    <property type="entry name" value="GLUTAMYL-TRNA(GLN) AMIDOTRANSFERASE SUBUNIT A, MITOCHONDRIAL"/>
    <property type="match status" value="1"/>
</dbReference>
<dbReference type="AlphaFoldDB" id="A0A6J7GET4"/>
<dbReference type="InterPro" id="IPR020556">
    <property type="entry name" value="Amidase_CS"/>
</dbReference>
<dbReference type="NCBIfam" id="NF005899">
    <property type="entry name" value="PRK07869.1"/>
    <property type="match status" value="1"/>
</dbReference>
<reference evidence="2" key="1">
    <citation type="submission" date="2020-05" db="EMBL/GenBank/DDBJ databases">
        <authorList>
            <person name="Chiriac C."/>
            <person name="Salcher M."/>
            <person name="Ghai R."/>
            <person name="Kavagutti S V."/>
        </authorList>
    </citation>
    <scope>NUCLEOTIDE SEQUENCE</scope>
</reference>
<dbReference type="Pfam" id="PF01425">
    <property type="entry name" value="Amidase"/>
    <property type="match status" value="1"/>
</dbReference>
<dbReference type="InterPro" id="IPR000120">
    <property type="entry name" value="Amidase"/>
</dbReference>
<dbReference type="PROSITE" id="PS00571">
    <property type="entry name" value="AMIDASES"/>
    <property type="match status" value="1"/>
</dbReference>
<dbReference type="PANTHER" id="PTHR11895">
    <property type="entry name" value="TRANSAMIDASE"/>
    <property type="match status" value="1"/>
</dbReference>
<evidence type="ECO:0000259" key="1">
    <source>
        <dbReference type="Pfam" id="PF01425"/>
    </source>
</evidence>
<name>A0A6J7GET4_9ZZZZ</name>
<dbReference type="InterPro" id="IPR036928">
    <property type="entry name" value="AS_sf"/>
</dbReference>
<protein>
    <submittedName>
        <fullName evidence="2">Unannotated protein</fullName>
    </submittedName>
</protein>